<name>A0ABS0KI01_PSENT</name>
<organism evidence="1 2">
    <name type="scientific">Pseudomonas nitroreducens</name>
    <dbReference type="NCBI Taxonomy" id="46680"/>
    <lineage>
        <taxon>Bacteria</taxon>
        <taxon>Pseudomonadati</taxon>
        <taxon>Pseudomonadota</taxon>
        <taxon>Gammaproteobacteria</taxon>
        <taxon>Pseudomonadales</taxon>
        <taxon>Pseudomonadaceae</taxon>
        <taxon>Pseudomonas</taxon>
    </lineage>
</organism>
<dbReference type="Pfam" id="PF26207">
    <property type="entry name" value="Phage_phiTE_015"/>
    <property type="match status" value="1"/>
</dbReference>
<keyword evidence="2" id="KW-1185">Reference proteome</keyword>
<dbReference type="RefSeq" id="WP_196912557.1">
    <property type="nucleotide sequence ID" value="NZ_JADTFC010000017.1"/>
</dbReference>
<proteinExistence type="predicted"/>
<dbReference type="EMBL" id="JADTFC010000017">
    <property type="protein sequence ID" value="MBG6287711.1"/>
    <property type="molecule type" value="Genomic_DNA"/>
</dbReference>
<protein>
    <submittedName>
        <fullName evidence="1">Uncharacterized protein</fullName>
    </submittedName>
</protein>
<dbReference type="Proteomes" id="UP000608450">
    <property type="component" value="Unassembled WGS sequence"/>
</dbReference>
<accession>A0ABS0KI01</accession>
<evidence type="ECO:0000313" key="1">
    <source>
        <dbReference type="EMBL" id="MBG6287711.1"/>
    </source>
</evidence>
<dbReference type="InterPro" id="IPR058601">
    <property type="entry name" value="Phage_phiTE_015-like"/>
</dbReference>
<reference evidence="1 2" key="1">
    <citation type="submission" date="2020-11" db="EMBL/GenBank/DDBJ databases">
        <title>Enhanced detection system for hospital associated transmission using whole genome sequencing surveillance.</title>
        <authorList>
            <person name="Harrison L.H."/>
            <person name="Van Tyne D."/>
            <person name="Marsh J.W."/>
            <person name="Griffith M.P."/>
            <person name="Snyder D.J."/>
            <person name="Cooper V.S."/>
            <person name="Mustapha M."/>
        </authorList>
    </citation>
    <scope>NUCLEOTIDE SEQUENCE [LARGE SCALE GENOMIC DNA]</scope>
    <source>
        <strain evidence="1 2">PSA00705</strain>
    </source>
</reference>
<comment type="caution">
    <text evidence="1">The sequence shown here is derived from an EMBL/GenBank/DDBJ whole genome shotgun (WGS) entry which is preliminary data.</text>
</comment>
<evidence type="ECO:0000313" key="2">
    <source>
        <dbReference type="Proteomes" id="UP000608450"/>
    </source>
</evidence>
<sequence length="87" mass="10012">MPDIREEFEAIYPLPEGMVRDGDSYSGSQFWWLWKDRWDAWQASRAALRVELPQGPDLRAHGEFRRGHAVAVTEVTEALQQAGIEVK</sequence>
<gene>
    <name evidence="1" type="ORF">I5I61_09670</name>
</gene>